<dbReference type="EMBL" id="HBUE01185033">
    <property type="protein sequence ID" value="CAG6522161.1"/>
    <property type="molecule type" value="Transcribed_RNA"/>
</dbReference>
<sequence>MLNKSSISHPHQRARTHHKDIQTKEKKKTNYLPIASPVVVVMAASPSELAPTEVTSATTPTEVRRTVPRSTTTTAISWSSLPLVVSKVVVVVPPVAASVER</sequence>
<accession>A0A8D8GW08</accession>
<evidence type="ECO:0000313" key="2">
    <source>
        <dbReference type="EMBL" id="CAG6522161.1"/>
    </source>
</evidence>
<feature type="region of interest" description="Disordered" evidence="1">
    <location>
        <begin position="1"/>
        <end position="28"/>
    </location>
</feature>
<protein>
    <submittedName>
        <fullName evidence="2">(northern house mosquito) hypothetical protein</fullName>
    </submittedName>
</protein>
<evidence type="ECO:0000256" key="1">
    <source>
        <dbReference type="SAM" id="MobiDB-lite"/>
    </source>
</evidence>
<name>A0A8D8GW08_CULPI</name>
<proteinExistence type="predicted"/>
<organism evidence="2">
    <name type="scientific">Culex pipiens</name>
    <name type="common">House mosquito</name>
    <dbReference type="NCBI Taxonomy" id="7175"/>
    <lineage>
        <taxon>Eukaryota</taxon>
        <taxon>Metazoa</taxon>
        <taxon>Ecdysozoa</taxon>
        <taxon>Arthropoda</taxon>
        <taxon>Hexapoda</taxon>
        <taxon>Insecta</taxon>
        <taxon>Pterygota</taxon>
        <taxon>Neoptera</taxon>
        <taxon>Endopterygota</taxon>
        <taxon>Diptera</taxon>
        <taxon>Nematocera</taxon>
        <taxon>Culicoidea</taxon>
        <taxon>Culicidae</taxon>
        <taxon>Culicinae</taxon>
        <taxon>Culicini</taxon>
        <taxon>Culex</taxon>
        <taxon>Culex</taxon>
    </lineage>
</organism>
<reference evidence="2" key="1">
    <citation type="submission" date="2021-05" db="EMBL/GenBank/DDBJ databases">
        <authorList>
            <person name="Alioto T."/>
            <person name="Alioto T."/>
            <person name="Gomez Garrido J."/>
        </authorList>
    </citation>
    <scope>NUCLEOTIDE SEQUENCE</scope>
</reference>
<dbReference type="AlphaFoldDB" id="A0A8D8GW08"/>
<dbReference type="EMBL" id="HBUE01290725">
    <property type="protein sequence ID" value="CAG6573778.1"/>
    <property type="molecule type" value="Transcribed_RNA"/>
</dbReference>